<dbReference type="InterPro" id="IPR044765">
    <property type="entry name" value="DDX47/Rrp3_DEADc"/>
</dbReference>
<dbReference type="SUPFAM" id="SSF52540">
    <property type="entry name" value="P-loop containing nucleoside triphosphate hydrolases"/>
    <property type="match status" value="1"/>
</dbReference>
<dbReference type="GO" id="GO:0003723">
    <property type="term" value="F:RNA binding"/>
    <property type="evidence" value="ECO:0007669"/>
    <property type="project" value="UniProtKB-KW"/>
</dbReference>
<dbReference type="EMBL" id="JAPQKH010000008">
    <property type="protein sequence ID" value="KAJ5083704.1"/>
    <property type="molecule type" value="Genomic_DNA"/>
</dbReference>
<dbReference type="GO" id="GO:0010467">
    <property type="term" value="P:gene expression"/>
    <property type="evidence" value="ECO:0007669"/>
    <property type="project" value="UniProtKB-ARBA"/>
</dbReference>
<feature type="domain" description="Helicase ATP-binding" evidence="19">
    <location>
        <begin position="74"/>
        <end position="245"/>
    </location>
</feature>
<feature type="compositionally biased region" description="Basic and acidic residues" evidence="18">
    <location>
        <begin position="457"/>
        <end position="467"/>
    </location>
</feature>
<evidence type="ECO:0000256" key="2">
    <source>
        <dbReference type="ARBA" id="ARBA00012552"/>
    </source>
</evidence>
<evidence type="ECO:0000256" key="15">
    <source>
        <dbReference type="ARBA" id="ARBA00047984"/>
    </source>
</evidence>
<evidence type="ECO:0000256" key="10">
    <source>
        <dbReference type="ARBA" id="ARBA00024301"/>
    </source>
</evidence>
<keyword evidence="7 17" id="KW-0067">ATP-binding</keyword>
<dbReference type="SMART" id="SM00487">
    <property type="entry name" value="DEXDc"/>
    <property type="match status" value="1"/>
</dbReference>
<keyword evidence="23" id="KW-1185">Reference proteome</keyword>
<feature type="compositionally biased region" description="Basic residues" evidence="18">
    <location>
        <begin position="443"/>
        <end position="456"/>
    </location>
</feature>
<keyword evidence="4 17" id="KW-0547">Nucleotide-binding</keyword>
<dbReference type="CDD" id="cd18787">
    <property type="entry name" value="SF2_C_DEAD"/>
    <property type="match status" value="1"/>
</dbReference>
<comment type="similarity">
    <text evidence="11">Belongs to the DEAD box helicase family. DDX47/RRP3 subfamily.</text>
</comment>
<keyword evidence="6 17" id="KW-0347">Helicase</keyword>
<dbReference type="GO" id="GO:0005634">
    <property type="term" value="C:nucleus"/>
    <property type="evidence" value="ECO:0007669"/>
    <property type="project" value="UniProtKB-SubCell"/>
</dbReference>
<proteinExistence type="inferred from homology"/>
<protein>
    <recommendedName>
        <fullName evidence="14">ATP-dependent rRNA helicase RRP3</fullName>
        <ecNumber evidence="2">3.6.4.13</ecNumber>
    </recommendedName>
    <alternativeName>
        <fullName evidence="13">ATP-dependent rRNA helicase rrp3</fullName>
    </alternativeName>
</protein>
<evidence type="ECO:0000259" key="21">
    <source>
        <dbReference type="PROSITE" id="PS51195"/>
    </source>
</evidence>
<comment type="subunit">
    <text evidence="12">Interacts with the SSU processome.</text>
</comment>
<dbReference type="Gene3D" id="3.40.50.300">
    <property type="entry name" value="P-loop containing nucleotide triphosphate hydrolases"/>
    <property type="match status" value="2"/>
</dbReference>
<evidence type="ECO:0000256" key="17">
    <source>
        <dbReference type="RuleBase" id="RU000492"/>
    </source>
</evidence>
<dbReference type="AlphaFoldDB" id="A0A9W9EL16"/>
<keyword evidence="5 17" id="KW-0378">Hydrolase</keyword>
<evidence type="ECO:0000256" key="7">
    <source>
        <dbReference type="ARBA" id="ARBA00022840"/>
    </source>
</evidence>
<evidence type="ECO:0000256" key="5">
    <source>
        <dbReference type="ARBA" id="ARBA00022801"/>
    </source>
</evidence>
<keyword evidence="3" id="KW-0690">Ribosome biogenesis</keyword>
<feature type="region of interest" description="Disordered" evidence="18">
    <location>
        <begin position="436"/>
        <end position="467"/>
    </location>
</feature>
<dbReference type="PROSITE" id="PS51192">
    <property type="entry name" value="HELICASE_ATP_BIND_1"/>
    <property type="match status" value="1"/>
</dbReference>
<dbReference type="InterPro" id="IPR014001">
    <property type="entry name" value="Helicase_ATP-bd"/>
</dbReference>
<evidence type="ECO:0000256" key="12">
    <source>
        <dbReference type="ARBA" id="ARBA00024374"/>
    </source>
</evidence>
<dbReference type="InterPro" id="IPR011545">
    <property type="entry name" value="DEAD/DEAH_box_helicase_dom"/>
</dbReference>
<evidence type="ECO:0000256" key="6">
    <source>
        <dbReference type="ARBA" id="ARBA00022806"/>
    </source>
</evidence>
<evidence type="ECO:0000256" key="1">
    <source>
        <dbReference type="ARBA" id="ARBA00004123"/>
    </source>
</evidence>
<reference evidence="22" key="2">
    <citation type="journal article" date="2023" name="IMA Fungus">
        <title>Comparative genomic study of the Penicillium genus elucidates a diverse pangenome and 15 lateral gene transfer events.</title>
        <authorList>
            <person name="Petersen C."/>
            <person name="Sorensen T."/>
            <person name="Nielsen M.R."/>
            <person name="Sondergaard T.E."/>
            <person name="Sorensen J.L."/>
            <person name="Fitzpatrick D.A."/>
            <person name="Frisvad J.C."/>
            <person name="Nielsen K.L."/>
        </authorList>
    </citation>
    <scope>NUCLEOTIDE SEQUENCE</scope>
    <source>
        <strain evidence="22">IBT 30069</strain>
    </source>
</reference>
<comment type="function">
    <text evidence="10">ATP-dependent rRNA helicase required for pre-ribosomal RNA processing. Involved in the maturation of the 35S-pre-rRNA and to its cleavage to mature 18S rRNA.</text>
</comment>
<dbReference type="EC" id="3.6.4.13" evidence="2"/>
<dbReference type="PANTHER" id="PTHR47959">
    <property type="entry name" value="ATP-DEPENDENT RNA HELICASE RHLE-RELATED"/>
    <property type="match status" value="1"/>
</dbReference>
<dbReference type="InterPro" id="IPR050079">
    <property type="entry name" value="DEAD_box_RNA_helicase"/>
</dbReference>
<dbReference type="SMART" id="SM00490">
    <property type="entry name" value="HELICc"/>
    <property type="match status" value="1"/>
</dbReference>
<dbReference type="InterPro" id="IPR014014">
    <property type="entry name" value="RNA_helicase_DEAD_Q_motif"/>
</dbReference>
<comment type="subcellular location">
    <subcellularLocation>
        <location evidence="1">Nucleus</location>
    </subcellularLocation>
</comment>
<dbReference type="Pfam" id="PF00271">
    <property type="entry name" value="Helicase_C"/>
    <property type="match status" value="1"/>
</dbReference>
<evidence type="ECO:0000256" key="8">
    <source>
        <dbReference type="ARBA" id="ARBA00022884"/>
    </source>
</evidence>
<gene>
    <name evidence="22" type="ORF">N7456_013131</name>
</gene>
<accession>A0A9W9EL16</accession>
<dbReference type="PROSITE" id="PS00039">
    <property type="entry name" value="DEAD_ATP_HELICASE"/>
    <property type="match status" value="1"/>
</dbReference>
<dbReference type="CDD" id="cd17954">
    <property type="entry name" value="DEADc_DDX47"/>
    <property type="match status" value="1"/>
</dbReference>
<feature type="region of interest" description="Disordered" evidence="18">
    <location>
        <begin position="1"/>
        <end position="45"/>
    </location>
</feature>
<feature type="compositionally biased region" description="Acidic residues" evidence="18">
    <location>
        <begin position="17"/>
        <end position="41"/>
    </location>
</feature>
<evidence type="ECO:0000256" key="13">
    <source>
        <dbReference type="ARBA" id="ARBA00024394"/>
    </source>
</evidence>
<evidence type="ECO:0000256" key="18">
    <source>
        <dbReference type="SAM" id="MobiDB-lite"/>
    </source>
</evidence>
<keyword evidence="9" id="KW-0539">Nucleus</keyword>
<evidence type="ECO:0000259" key="20">
    <source>
        <dbReference type="PROSITE" id="PS51194"/>
    </source>
</evidence>
<dbReference type="InterPro" id="IPR027417">
    <property type="entry name" value="P-loop_NTPase"/>
</dbReference>
<dbReference type="PANTHER" id="PTHR47959:SF24">
    <property type="entry name" value="ATP-DEPENDENT RNA HELICASE"/>
    <property type="match status" value="1"/>
</dbReference>
<dbReference type="PROSITE" id="PS51195">
    <property type="entry name" value="Q_MOTIF"/>
    <property type="match status" value="1"/>
</dbReference>
<evidence type="ECO:0000313" key="23">
    <source>
        <dbReference type="Proteomes" id="UP001149165"/>
    </source>
</evidence>
<dbReference type="GO" id="GO:0016787">
    <property type="term" value="F:hydrolase activity"/>
    <property type="evidence" value="ECO:0007669"/>
    <property type="project" value="UniProtKB-KW"/>
</dbReference>
<organism evidence="22 23">
    <name type="scientific">Penicillium angulare</name>
    <dbReference type="NCBI Taxonomy" id="116970"/>
    <lineage>
        <taxon>Eukaryota</taxon>
        <taxon>Fungi</taxon>
        <taxon>Dikarya</taxon>
        <taxon>Ascomycota</taxon>
        <taxon>Pezizomycotina</taxon>
        <taxon>Eurotiomycetes</taxon>
        <taxon>Eurotiomycetidae</taxon>
        <taxon>Eurotiales</taxon>
        <taxon>Aspergillaceae</taxon>
        <taxon>Penicillium</taxon>
    </lineage>
</organism>
<reference evidence="22" key="1">
    <citation type="submission" date="2022-11" db="EMBL/GenBank/DDBJ databases">
        <authorList>
            <person name="Petersen C."/>
        </authorList>
    </citation>
    <scope>NUCLEOTIDE SEQUENCE</scope>
    <source>
        <strain evidence="22">IBT 30069</strain>
    </source>
</reference>
<sequence>MPPIKKRKVEDAPVPIDDADTGSEPEVNEENEENQEQDEETPSSFKDLGLIEELCTACETLGYKKPTPIQVSSIPPVISGRDIIGLAETGSGKSAAFSLPMLQGLMSKPQPFYGLVLAPTRELAYQLSAAIESLGSTIGVRVVTITGGMDMVPQSIALGKKPHFVVATPGRLLDHLENTRGFSLKQLKVLVMDEADRLLDMDFGPLLTKILNAIPSQRQTLLFSATMSNKVESLQRASLSNPLRVSVASNNRTTPTTLRQSFCLIPAKNKDIYLSYLCTEMTGKSIIIFCRTVHGAQQLSYFLRALGFGAIPIHGQMSQSSRLGALGKFRGGSRSILVATDVAARGLDLPAVDMVINYDLPGDSKTYIHRVGRTARSGRAGLACSLVSQYDVEVWMRIEASLGKKLPEHDAPKDEVMVFAARVSEAQRQAVMQMKDYDEKKGNKPGKKFGKTFGAKRGRDQMDQEEG</sequence>
<dbReference type="Pfam" id="PF00270">
    <property type="entry name" value="DEAD"/>
    <property type="match status" value="1"/>
</dbReference>
<dbReference type="InterPro" id="IPR000629">
    <property type="entry name" value="RNA-helicase_DEAD-box_CS"/>
</dbReference>
<comment type="catalytic activity">
    <reaction evidence="15">
        <text>ATP + H2O = ADP + phosphate + H(+)</text>
        <dbReference type="Rhea" id="RHEA:13065"/>
        <dbReference type="ChEBI" id="CHEBI:15377"/>
        <dbReference type="ChEBI" id="CHEBI:15378"/>
        <dbReference type="ChEBI" id="CHEBI:30616"/>
        <dbReference type="ChEBI" id="CHEBI:43474"/>
        <dbReference type="ChEBI" id="CHEBI:456216"/>
        <dbReference type="EC" id="3.6.4.13"/>
    </reaction>
</comment>
<evidence type="ECO:0000313" key="22">
    <source>
        <dbReference type="EMBL" id="KAJ5083704.1"/>
    </source>
</evidence>
<evidence type="ECO:0000256" key="14">
    <source>
        <dbReference type="ARBA" id="ARBA00024398"/>
    </source>
</evidence>
<dbReference type="OrthoDB" id="10261904at2759"/>
<evidence type="ECO:0000259" key="19">
    <source>
        <dbReference type="PROSITE" id="PS51192"/>
    </source>
</evidence>
<evidence type="ECO:0000256" key="16">
    <source>
        <dbReference type="PROSITE-ProRule" id="PRU00552"/>
    </source>
</evidence>
<dbReference type="GO" id="GO:0005829">
    <property type="term" value="C:cytosol"/>
    <property type="evidence" value="ECO:0007669"/>
    <property type="project" value="TreeGrafter"/>
</dbReference>
<feature type="domain" description="DEAD-box RNA helicase Q" evidence="21">
    <location>
        <begin position="43"/>
        <end position="71"/>
    </location>
</feature>
<dbReference type="Proteomes" id="UP001149165">
    <property type="component" value="Unassembled WGS sequence"/>
</dbReference>
<evidence type="ECO:0000256" key="11">
    <source>
        <dbReference type="ARBA" id="ARBA00024350"/>
    </source>
</evidence>
<dbReference type="GO" id="GO:0042254">
    <property type="term" value="P:ribosome biogenesis"/>
    <property type="evidence" value="ECO:0007669"/>
    <property type="project" value="UniProtKB-KW"/>
</dbReference>
<evidence type="ECO:0000256" key="3">
    <source>
        <dbReference type="ARBA" id="ARBA00022517"/>
    </source>
</evidence>
<dbReference type="InterPro" id="IPR001650">
    <property type="entry name" value="Helicase_C-like"/>
</dbReference>
<evidence type="ECO:0000256" key="9">
    <source>
        <dbReference type="ARBA" id="ARBA00023242"/>
    </source>
</evidence>
<dbReference type="GO" id="GO:0005524">
    <property type="term" value="F:ATP binding"/>
    <property type="evidence" value="ECO:0007669"/>
    <property type="project" value="UniProtKB-KW"/>
</dbReference>
<dbReference type="GO" id="GO:0003724">
    <property type="term" value="F:RNA helicase activity"/>
    <property type="evidence" value="ECO:0007669"/>
    <property type="project" value="UniProtKB-EC"/>
</dbReference>
<keyword evidence="8" id="KW-0694">RNA-binding</keyword>
<feature type="short sequence motif" description="Q motif" evidence="16">
    <location>
        <begin position="43"/>
        <end position="71"/>
    </location>
</feature>
<evidence type="ECO:0000256" key="4">
    <source>
        <dbReference type="ARBA" id="ARBA00022741"/>
    </source>
</evidence>
<feature type="domain" description="Helicase C-terminal" evidence="20">
    <location>
        <begin position="269"/>
        <end position="417"/>
    </location>
</feature>
<comment type="caution">
    <text evidence="22">The sequence shown here is derived from an EMBL/GenBank/DDBJ whole genome shotgun (WGS) entry which is preliminary data.</text>
</comment>
<dbReference type="PROSITE" id="PS51194">
    <property type="entry name" value="HELICASE_CTER"/>
    <property type="match status" value="1"/>
</dbReference>
<name>A0A9W9EL16_9EURO</name>